<keyword evidence="1" id="KW-1133">Transmembrane helix</keyword>
<sequence length="280" mass="29534">MLGSKIKIVHGFILTIVILISTNTQAYFVRPVVTFGSQVTDGLMLNGATSKAVQFNDDARSTVDLSTGEMSLFAQGNGSSVSSSAQGTMGDTINFRNGMGTNVDISFGLDAILNATIIGDTPNSSFLGWSIAVAVFETGLVDHTNFFGNALQDDPGDIAPVFFRQISGNQNSPASDIVNFSINENIESSILLESNNVTLDFFYLASLFGASNGEVSSYTLDGENTATAGITVAPNVITTSDSGVFPVNMTTTNVPEPNIFGLLGLGLLSMLLFLRARKVI</sequence>
<dbReference type="RefSeq" id="WP_028461171.1">
    <property type="nucleotide sequence ID" value="NZ_FSRO01000001.1"/>
</dbReference>
<dbReference type="NCBIfam" id="TIGR02595">
    <property type="entry name" value="PEP_CTERM"/>
    <property type="match status" value="1"/>
</dbReference>
<dbReference type="EMBL" id="FSRO01000001">
    <property type="protein sequence ID" value="SIO24989.1"/>
    <property type="molecule type" value="Genomic_DNA"/>
</dbReference>
<keyword evidence="1" id="KW-0812">Transmembrane</keyword>
<dbReference type="AlphaFoldDB" id="A0A1N6HZA2"/>
<name>A0A1N6HZA2_9PROT</name>
<dbReference type="eggNOG" id="ENOG50327VY">
    <property type="taxonomic scope" value="Bacteria"/>
</dbReference>
<evidence type="ECO:0000259" key="2">
    <source>
        <dbReference type="Pfam" id="PF07589"/>
    </source>
</evidence>
<evidence type="ECO:0000256" key="1">
    <source>
        <dbReference type="SAM" id="Phobius"/>
    </source>
</evidence>
<evidence type="ECO:0000313" key="3">
    <source>
        <dbReference type="EMBL" id="SIO24989.1"/>
    </source>
</evidence>
<feature type="transmembrane region" description="Helical" evidence="1">
    <location>
        <begin position="259"/>
        <end position="276"/>
    </location>
</feature>
<protein>
    <submittedName>
        <fullName evidence="3">PEP-CTERM protein-sorting domain-containing protein</fullName>
    </submittedName>
</protein>
<dbReference type="InterPro" id="IPR013424">
    <property type="entry name" value="Ice-binding_C"/>
</dbReference>
<accession>A0A1N6HZA2</accession>
<gene>
    <name evidence="3" type="ORF">SAMN02743940_1444</name>
</gene>
<keyword evidence="4" id="KW-1185">Reference proteome</keyword>
<dbReference type="Pfam" id="PF07589">
    <property type="entry name" value="PEP-CTERM"/>
    <property type="match status" value="1"/>
</dbReference>
<organism evidence="3 4">
    <name type="scientific">Nitrosomonas cryotolerans ATCC 49181</name>
    <dbReference type="NCBI Taxonomy" id="1131553"/>
    <lineage>
        <taxon>Bacteria</taxon>
        <taxon>Pseudomonadati</taxon>
        <taxon>Pseudomonadota</taxon>
        <taxon>Betaproteobacteria</taxon>
        <taxon>Nitrosomonadales</taxon>
        <taxon>Nitrosomonadaceae</taxon>
        <taxon>Nitrosomonas</taxon>
    </lineage>
</organism>
<reference evidence="3 4" key="1">
    <citation type="submission" date="2016-12" db="EMBL/GenBank/DDBJ databases">
        <authorList>
            <person name="Song W.-J."/>
            <person name="Kurnit D.M."/>
        </authorList>
    </citation>
    <scope>NUCLEOTIDE SEQUENCE [LARGE SCALE GENOMIC DNA]</scope>
    <source>
        <strain evidence="3 4">ATCC 49181</strain>
    </source>
</reference>
<dbReference type="Proteomes" id="UP000185062">
    <property type="component" value="Unassembled WGS sequence"/>
</dbReference>
<feature type="domain" description="Ice-binding protein C-terminal" evidence="2">
    <location>
        <begin position="254"/>
        <end position="278"/>
    </location>
</feature>
<keyword evidence="1" id="KW-0472">Membrane</keyword>
<proteinExistence type="predicted"/>
<evidence type="ECO:0000313" key="4">
    <source>
        <dbReference type="Proteomes" id="UP000185062"/>
    </source>
</evidence>